<keyword evidence="2" id="KW-1185">Reference proteome</keyword>
<reference evidence="1" key="2">
    <citation type="submission" date="2020-05" db="UniProtKB">
        <authorList>
            <consortium name="EnsemblMetazoa"/>
        </authorList>
    </citation>
    <scope>IDENTIFICATION</scope>
    <source>
        <strain evidence="1">IAEA</strain>
    </source>
</reference>
<reference evidence="2" key="1">
    <citation type="submission" date="2014-03" db="EMBL/GenBank/DDBJ databases">
        <authorList>
            <person name="Aksoy S."/>
            <person name="Warren W."/>
            <person name="Wilson R.K."/>
        </authorList>
    </citation>
    <scope>NUCLEOTIDE SEQUENCE [LARGE SCALE GENOMIC DNA]</scope>
    <source>
        <strain evidence="2">IAEA</strain>
    </source>
</reference>
<evidence type="ECO:0000313" key="1">
    <source>
        <dbReference type="EnsemblMetazoa" id="GPAI008296-PA"/>
    </source>
</evidence>
<dbReference type="VEuPathDB" id="VectorBase:GPAI008296"/>
<accession>A0A1A9ZA40</accession>
<evidence type="ECO:0000313" key="2">
    <source>
        <dbReference type="Proteomes" id="UP000092445"/>
    </source>
</evidence>
<proteinExistence type="predicted"/>
<dbReference type="Proteomes" id="UP000092445">
    <property type="component" value="Unassembled WGS sequence"/>
</dbReference>
<dbReference type="EnsemblMetazoa" id="GPAI008296-RA">
    <property type="protein sequence ID" value="GPAI008296-PA"/>
    <property type="gene ID" value="GPAI008296"/>
</dbReference>
<dbReference type="AlphaFoldDB" id="A0A1A9ZA40"/>
<protein>
    <submittedName>
        <fullName evidence="1">Uncharacterized protein</fullName>
    </submittedName>
</protein>
<organism evidence="1 2">
    <name type="scientific">Glossina pallidipes</name>
    <name type="common">Tsetse fly</name>
    <dbReference type="NCBI Taxonomy" id="7398"/>
    <lineage>
        <taxon>Eukaryota</taxon>
        <taxon>Metazoa</taxon>
        <taxon>Ecdysozoa</taxon>
        <taxon>Arthropoda</taxon>
        <taxon>Hexapoda</taxon>
        <taxon>Insecta</taxon>
        <taxon>Pterygota</taxon>
        <taxon>Neoptera</taxon>
        <taxon>Endopterygota</taxon>
        <taxon>Diptera</taxon>
        <taxon>Brachycera</taxon>
        <taxon>Muscomorpha</taxon>
        <taxon>Hippoboscoidea</taxon>
        <taxon>Glossinidae</taxon>
        <taxon>Glossina</taxon>
    </lineage>
</organism>
<name>A0A1A9ZA40_GLOPL</name>
<sequence length="133" mass="15463">MNLENTMSRPDYEQIILHHSYLLILLRGVGPSKPRTLQKAFDKVRGVNNIKIIDSNGLIRDICVRYIHDHPVENNDWGLDFSVKDLPAHLRPQRLKIDKAESGPFLFIKLQFNSIDRRDKNKDKNKIGNMFAL</sequence>
<dbReference type="STRING" id="7398.A0A1A9ZA40"/>